<reference evidence="2" key="1">
    <citation type="journal article" date="2021" name="PeerJ">
        <title>Extensive microbial diversity within the chicken gut microbiome revealed by metagenomics and culture.</title>
        <authorList>
            <person name="Gilroy R."/>
            <person name="Ravi A."/>
            <person name="Getino M."/>
            <person name="Pursley I."/>
            <person name="Horton D.L."/>
            <person name="Alikhan N.F."/>
            <person name="Baker D."/>
            <person name="Gharbi K."/>
            <person name="Hall N."/>
            <person name="Watson M."/>
            <person name="Adriaenssens E.M."/>
            <person name="Foster-Nyarko E."/>
            <person name="Jarju S."/>
            <person name="Secka A."/>
            <person name="Antonio M."/>
            <person name="Oren A."/>
            <person name="Chaudhuri R.R."/>
            <person name="La Ragione R."/>
            <person name="Hildebrand F."/>
            <person name="Pallen M.J."/>
        </authorList>
    </citation>
    <scope>NUCLEOTIDE SEQUENCE</scope>
    <source>
        <strain evidence="2">23274</strain>
    </source>
</reference>
<evidence type="ECO:0000313" key="3">
    <source>
        <dbReference type="Proteomes" id="UP000824202"/>
    </source>
</evidence>
<dbReference type="Proteomes" id="UP000824202">
    <property type="component" value="Unassembled WGS sequence"/>
</dbReference>
<name>A0A9D1UY87_9BACT</name>
<reference evidence="2" key="2">
    <citation type="submission" date="2021-04" db="EMBL/GenBank/DDBJ databases">
        <authorList>
            <person name="Gilroy R."/>
        </authorList>
    </citation>
    <scope>NUCLEOTIDE SEQUENCE</scope>
    <source>
        <strain evidence="2">23274</strain>
    </source>
</reference>
<dbReference type="AlphaFoldDB" id="A0A9D1UY87"/>
<protein>
    <submittedName>
        <fullName evidence="2">ATP-binding protein</fullName>
    </submittedName>
</protein>
<gene>
    <name evidence="2" type="ORF">H9863_00715</name>
</gene>
<dbReference type="InterPro" id="IPR018631">
    <property type="entry name" value="AAA-ATPase-like_dom"/>
</dbReference>
<organism evidence="2 3">
    <name type="scientific">Candidatus Odoribacter faecigallinarum</name>
    <dbReference type="NCBI Taxonomy" id="2838706"/>
    <lineage>
        <taxon>Bacteria</taxon>
        <taxon>Pseudomonadati</taxon>
        <taxon>Bacteroidota</taxon>
        <taxon>Bacteroidia</taxon>
        <taxon>Bacteroidales</taxon>
        <taxon>Odoribacteraceae</taxon>
        <taxon>Odoribacter</taxon>
    </lineage>
</organism>
<proteinExistence type="predicted"/>
<evidence type="ECO:0000313" key="2">
    <source>
        <dbReference type="EMBL" id="HIX02626.1"/>
    </source>
</evidence>
<dbReference type="Pfam" id="PF09820">
    <property type="entry name" value="AAA-ATPase_like"/>
    <property type="match status" value="1"/>
</dbReference>
<dbReference type="GO" id="GO:0005524">
    <property type="term" value="F:ATP binding"/>
    <property type="evidence" value="ECO:0007669"/>
    <property type="project" value="UniProtKB-KW"/>
</dbReference>
<dbReference type="EMBL" id="DXFT01000014">
    <property type="protein sequence ID" value="HIX02626.1"/>
    <property type="molecule type" value="Genomic_DNA"/>
</dbReference>
<dbReference type="PANTHER" id="PTHR34825">
    <property type="entry name" value="CONSERVED PROTEIN, WITH A WEAK D-GALACTARATE DEHYDRATASE/ALTRONATE HYDROLASE DOMAIN"/>
    <property type="match status" value="1"/>
</dbReference>
<dbReference type="PANTHER" id="PTHR34825:SF2">
    <property type="entry name" value="AAA-ATPASE-LIKE DOMAIN-CONTAINING PROTEIN"/>
    <property type="match status" value="1"/>
</dbReference>
<comment type="caution">
    <text evidence="2">The sequence shown here is derived from an EMBL/GenBank/DDBJ whole genome shotgun (WGS) entry which is preliminary data.</text>
</comment>
<dbReference type="Pfam" id="PF08011">
    <property type="entry name" value="PDDEXK_9"/>
    <property type="match status" value="1"/>
</dbReference>
<feature type="domain" description="AAA-ATPase-like" evidence="1">
    <location>
        <begin position="7"/>
        <end position="228"/>
    </location>
</feature>
<accession>A0A9D1UY87</accession>
<evidence type="ECO:0000259" key="1">
    <source>
        <dbReference type="Pfam" id="PF09820"/>
    </source>
</evidence>
<sequence>MATKKIPYGMSDFQTISTKNYYYVDKTRFIEKVEQCPPYLFLIRPRRFGKSLWLAMLASYYDVAEKERFEELFGKYYIGQHPTGEQNSYLILKFNFAMVNPEPEELAQSFEAHAANCYLDFNMKYAHLLGEGYLDGYAQQQNAESRLEYISNWCKRQGLPIYLIIDEYDNFTNVVLSRHGHDRYRALTHGAGFYRFFFNKIKGVATADGAVKRMFITGVSPVTLDDVTSGFNIASVITMDARFNEILGFTEEEVREMLEYYKAEGCWTGETEEMLGMMREWYDNYCFSEECCGVRMYNSDMVLYFLNHLTGTGKMPRTLVDLNMKTDYGKLRHLIILDKRLNGNFSRIRQIAEEGEVAASIEPSFPAEELVKPDNFTSLLFYFGILTIDRVEEGETVLKVPNLTIRQILFSYIEQGYREADVFDVKTIRLRELMKNMAYRGEWRPVFEYFAEEIREQTSIRDYIEGEKAIQTFHLVYMNLTNYFVIYPERELNKGYADLWMSPNFLNHPEMEYSYVVEFKYLKHGATDKEVEVKLAEAREQLQRYAGDKKIEAARGRTKVRYIAVVYRSWELAGLAVFDD</sequence>
<keyword evidence="2" id="KW-0547">Nucleotide-binding</keyword>
<keyword evidence="2" id="KW-0067">ATP-binding</keyword>
<dbReference type="InterPro" id="IPR012547">
    <property type="entry name" value="PDDEXK_9"/>
</dbReference>